<dbReference type="InterPro" id="IPR005135">
    <property type="entry name" value="Endo/exonuclease/phosphatase"/>
</dbReference>
<dbReference type="RefSeq" id="XP_052129735.1">
    <property type="nucleotide sequence ID" value="XM_052273775.1"/>
</dbReference>
<gene>
    <name evidence="4" type="primary">LOC127750967</name>
</gene>
<feature type="region of interest" description="Disordered" evidence="1">
    <location>
        <begin position="281"/>
        <end position="305"/>
    </location>
</feature>
<dbReference type="GeneID" id="127750967"/>
<dbReference type="AlphaFoldDB" id="A0A9C6XSR8"/>
<dbReference type="Pfam" id="PF03372">
    <property type="entry name" value="Exo_endo_phos"/>
    <property type="match status" value="1"/>
</dbReference>
<dbReference type="Proteomes" id="UP000504606">
    <property type="component" value="Unplaced"/>
</dbReference>
<evidence type="ECO:0000259" key="2">
    <source>
        <dbReference type="Pfam" id="PF03372"/>
    </source>
</evidence>
<dbReference type="InterPro" id="IPR036691">
    <property type="entry name" value="Endo/exonu/phosph_ase_sf"/>
</dbReference>
<sequence length="414" mass="47550">MGVLGCAKNVAKELKRMGIAIVGLQEIRWPGQGELIMGDYKYFYSGGTQKVHGVGFAVHRSLLPAMFGFQPRGKRIAALRMRTETHTISFVTCHAPCQSEKGLEEKGQFYESLLRLVHNELPSGSVKIILGDMNAQLGPPATPLDKSRGYYTYHKKDNSNGARLVSFANAASMTVVSTTSSRPRSERYTWTSNNCKDVSQIDHILIDTLRRNWVTGVRTDWTACNYSDHAAVVATLKVKVEHFKREREHDMLKSPKKLRLERLNNPEVKEEFQKSVTRLLQEGSTEAKEQPEGPASDTTLPDKPPRETIHAMWEWMASALLVSGKSTLGEAKQTKGKHWYDEECDEVTEQRNAIWRWHREEVHNEDIREGYEEMERMRKKTLRRVRRRYLKQICEDLELDHSLQNVRGFFAKEM</sequence>
<accession>A0A9C6XSR8</accession>
<proteinExistence type="predicted"/>
<reference evidence="4" key="1">
    <citation type="submission" date="2025-08" db="UniProtKB">
        <authorList>
            <consortium name="RefSeq"/>
        </authorList>
    </citation>
    <scope>IDENTIFICATION</scope>
    <source>
        <tissue evidence="4">Whole organism</tissue>
    </source>
</reference>
<organism evidence="3 4">
    <name type="scientific">Frankliniella occidentalis</name>
    <name type="common">Western flower thrips</name>
    <name type="synonym">Euthrips occidentalis</name>
    <dbReference type="NCBI Taxonomy" id="133901"/>
    <lineage>
        <taxon>Eukaryota</taxon>
        <taxon>Metazoa</taxon>
        <taxon>Ecdysozoa</taxon>
        <taxon>Arthropoda</taxon>
        <taxon>Hexapoda</taxon>
        <taxon>Insecta</taxon>
        <taxon>Pterygota</taxon>
        <taxon>Neoptera</taxon>
        <taxon>Paraneoptera</taxon>
        <taxon>Thysanoptera</taxon>
        <taxon>Terebrantia</taxon>
        <taxon>Thripoidea</taxon>
        <taxon>Thripidae</taxon>
        <taxon>Frankliniella</taxon>
    </lineage>
</organism>
<dbReference type="CDD" id="cd09076">
    <property type="entry name" value="L1-EN"/>
    <property type="match status" value="1"/>
</dbReference>
<feature type="domain" description="Endonuclease/exonuclease/phosphatase" evidence="2">
    <location>
        <begin position="7"/>
        <end position="229"/>
    </location>
</feature>
<dbReference type="OrthoDB" id="6621896at2759"/>
<evidence type="ECO:0000313" key="3">
    <source>
        <dbReference type="Proteomes" id="UP000504606"/>
    </source>
</evidence>
<evidence type="ECO:0000313" key="4">
    <source>
        <dbReference type="RefSeq" id="XP_052129735.1"/>
    </source>
</evidence>
<evidence type="ECO:0000256" key="1">
    <source>
        <dbReference type="SAM" id="MobiDB-lite"/>
    </source>
</evidence>
<dbReference type="Gene3D" id="3.60.10.10">
    <property type="entry name" value="Endonuclease/exonuclease/phosphatase"/>
    <property type="match status" value="1"/>
</dbReference>
<dbReference type="SUPFAM" id="SSF56219">
    <property type="entry name" value="DNase I-like"/>
    <property type="match status" value="1"/>
</dbReference>
<dbReference type="GO" id="GO:0003824">
    <property type="term" value="F:catalytic activity"/>
    <property type="evidence" value="ECO:0007669"/>
    <property type="project" value="InterPro"/>
</dbReference>
<protein>
    <submittedName>
        <fullName evidence="4">Uncharacterized protein LOC127750967</fullName>
    </submittedName>
</protein>
<keyword evidence="3" id="KW-1185">Reference proteome</keyword>
<dbReference type="KEGG" id="foc:127750967"/>
<name>A0A9C6XSR8_FRAOC</name>